<comment type="function">
    <text evidence="7">Chaperone involved in the correct folding and assembly of outer membrane proteins. Recognizes specific patterns of aromatic residues and the orientation of their side chains, which are found more frequently in integral outer membrane proteins. May act in both early periplasmic and late outer membrane-associated steps of protein maturation.</text>
</comment>
<reference evidence="9 10" key="1">
    <citation type="journal article" date="2013" name="BMC Genomics">
        <title>Comparative analysis of genome sequences from four strains of the Buchnera aphidicola Mp endosymbion of the green peach aphid, Myzus persicae.</title>
        <authorList>
            <person name="Jiang Z."/>
            <person name="Jones D.H."/>
            <person name="Khuri S."/>
            <person name="Tsinoremas N.F."/>
            <person name="Wyss T."/>
            <person name="Jander G."/>
            <person name="Wilson A.C."/>
        </authorList>
    </citation>
    <scope>NUCLEOTIDE SEQUENCE [LARGE SCALE GENOMIC DNA]</scope>
    <source>
        <strain evidence="10">str. USDA (Myzus persicae)</strain>
    </source>
</reference>
<comment type="catalytic activity">
    <reaction evidence="7">
        <text>[protein]-peptidylproline (omega=180) = [protein]-peptidylproline (omega=0)</text>
        <dbReference type="Rhea" id="RHEA:16237"/>
        <dbReference type="Rhea" id="RHEA-COMP:10747"/>
        <dbReference type="Rhea" id="RHEA-COMP:10748"/>
        <dbReference type="ChEBI" id="CHEBI:83833"/>
        <dbReference type="ChEBI" id="CHEBI:83834"/>
        <dbReference type="EC" id="5.2.1.8"/>
    </reaction>
</comment>
<feature type="domain" description="PpiC" evidence="8">
    <location>
        <begin position="284"/>
        <end position="384"/>
    </location>
</feature>
<keyword evidence="1 7" id="KW-0732">Signal</keyword>
<evidence type="ECO:0000256" key="3">
    <source>
        <dbReference type="ARBA" id="ARBA00022764"/>
    </source>
</evidence>
<dbReference type="Pfam" id="PF09312">
    <property type="entry name" value="SurA_N"/>
    <property type="match status" value="1"/>
</dbReference>
<dbReference type="GO" id="GO:0051082">
    <property type="term" value="F:unfolded protein binding"/>
    <property type="evidence" value="ECO:0007669"/>
    <property type="project" value="UniProtKB-UniRule"/>
</dbReference>
<evidence type="ECO:0000256" key="4">
    <source>
        <dbReference type="ARBA" id="ARBA00023110"/>
    </source>
</evidence>
<dbReference type="Gene3D" id="1.10.4030.10">
    <property type="entry name" value="Porin chaperone SurA, peptide-binding domain"/>
    <property type="match status" value="1"/>
</dbReference>
<dbReference type="GO" id="GO:0050821">
    <property type="term" value="P:protein stabilization"/>
    <property type="evidence" value="ECO:0007669"/>
    <property type="project" value="InterPro"/>
</dbReference>
<dbReference type="Proteomes" id="UP000019087">
    <property type="component" value="Chromosome"/>
</dbReference>
<dbReference type="PROSITE" id="PS50198">
    <property type="entry name" value="PPIC_PPIASE_2"/>
    <property type="match status" value="2"/>
</dbReference>
<dbReference type="Pfam" id="PF13616">
    <property type="entry name" value="Rotamase_3"/>
    <property type="match status" value="1"/>
</dbReference>
<dbReference type="EMBL" id="CP002697">
    <property type="protein sequence ID" value="AHG60230.1"/>
    <property type="molecule type" value="Genomic_DNA"/>
</dbReference>
<protein>
    <recommendedName>
        <fullName evidence="7">Chaperone SurA</fullName>
    </recommendedName>
    <alternativeName>
        <fullName evidence="7">Peptidyl-prolyl cis-trans isomerase SurA</fullName>
        <shortName evidence="7">PPIase SurA</shortName>
        <ecNumber evidence="7">5.2.1.8</ecNumber>
    </alternativeName>
    <alternativeName>
        <fullName evidence="7">Rotamase SurA</fullName>
    </alternativeName>
</protein>
<gene>
    <name evidence="9" type="primary">sura</name>
    <name evidence="7" type="synonym">surA</name>
    <name evidence="9" type="ORF">BUMPUSDA_CDS00454</name>
</gene>
<dbReference type="EC" id="5.2.1.8" evidence="7"/>
<keyword evidence="3 7" id="KW-0574">Periplasm</keyword>
<dbReference type="InterPro" id="IPR015391">
    <property type="entry name" value="SurA_N"/>
</dbReference>
<dbReference type="InterPro" id="IPR046357">
    <property type="entry name" value="PPIase_dom_sf"/>
</dbReference>
<dbReference type="InterPro" id="IPR050280">
    <property type="entry name" value="OMP_Chaperone_SurA"/>
</dbReference>
<dbReference type="AlphaFoldDB" id="W0P4E8"/>
<dbReference type="HOGENOM" id="CLU_034646_11_0_6"/>
<evidence type="ECO:0000313" key="9">
    <source>
        <dbReference type="EMBL" id="AHG60230.1"/>
    </source>
</evidence>
<organism evidence="9 10">
    <name type="scientific">Buchnera aphidicola str. USDA</name>
    <name type="common">Myzus persicae</name>
    <dbReference type="NCBI Taxonomy" id="1009856"/>
    <lineage>
        <taxon>Bacteria</taxon>
        <taxon>Pseudomonadati</taxon>
        <taxon>Pseudomonadota</taxon>
        <taxon>Gammaproteobacteria</taxon>
        <taxon>Enterobacterales</taxon>
        <taxon>Erwiniaceae</taxon>
        <taxon>Buchnera</taxon>
    </lineage>
</organism>
<evidence type="ECO:0000256" key="7">
    <source>
        <dbReference type="HAMAP-Rule" id="MF_01183"/>
    </source>
</evidence>
<sequence>MKIWIVIILYIFTSIFYVLSKEIEIDNIAAVVNDQIILNSDVKKILFLLKKEGQDFRIPLKSDFLKEKVIQKLILDELLLQESKKMNITVTQEQINSMIKNIALKKNISMNQLKNYILFHDSYSNFSYKNYEKNIKKLLQIKIIQDYEINKRVNVTEEEVNVLFKKLIHNNKKFKKINLSYILIPLVKDRSNYVIDDKRKLANSLVTKLKKGYDFEKLYIECKKNKVLFSVKKMFWIHLLDMKNTFLKTLDVLEKGQILGPFLGDKGFYIFKVNDIRNNKENISTEFYVQHCLIKPSIIINDEESRNNIWNIYRNIKRGVYSFDYAVKNLSNDFYSANKNGDLGWISEGMFHGNFKKILFSLKKNEVSEPVRSEFGWHIVKILDKREIDYFYNFKKKQAYNILFFKKMVLEKNHWIEDLKNFSYINIIRP</sequence>
<dbReference type="GO" id="GO:0006457">
    <property type="term" value="P:protein folding"/>
    <property type="evidence" value="ECO:0007669"/>
    <property type="project" value="UniProtKB-UniRule"/>
</dbReference>
<dbReference type="InterPro" id="IPR027304">
    <property type="entry name" value="Trigger_fact/SurA_dom_sf"/>
</dbReference>
<proteinExistence type="inferred from homology"/>
<name>W0P4E8_BUCMP</name>
<evidence type="ECO:0000259" key="8">
    <source>
        <dbReference type="PROSITE" id="PS50198"/>
    </source>
</evidence>
<dbReference type="GO" id="GO:0030288">
    <property type="term" value="C:outer membrane-bounded periplasmic space"/>
    <property type="evidence" value="ECO:0007669"/>
    <property type="project" value="InterPro"/>
</dbReference>
<dbReference type="HAMAP" id="MF_01183">
    <property type="entry name" value="Chaperone_SurA"/>
    <property type="match status" value="1"/>
</dbReference>
<evidence type="ECO:0000256" key="2">
    <source>
        <dbReference type="ARBA" id="ARBA00022737"/>
    </source>
</evidence>
<dbReference type="InterPro" id="IPR023034">
    <property type="entry name" value="PPIase_SurA"/>
</dbReference>
<evidence type="ECO:0000256" key="1">
    <source>
        <dbReference type="ARBA" id="ARBA00022729"/>
    </source>
</evidence>
<dbReference type="PANTHER" id="PTHR47637">
    <property type="entry name" value="CHAPERONE SURA"/>
    <property type="match status" value="1"/>
</dbReference>
<dbReference type="PANTHER" id="PTHR47637:SF1">
    <property type="entry name" value="CHAPERONE SURA"/>
    <property type="match status" value="1"/>
</dbReference>
<keyword evidence="6 7" id="KW-0413">Isomerase</keyword>
<dbReference type="PATRIC" id="fig|1009856.3.peg.131"/>
<keyword evidence="4 7" id="KW-0697">Rotamase</keyword>
<comment type="domain">
    <text evidence="7">The PPIase activity resides only in the second parvulin domain. The N-terminal region and the C-terminal tail are necessary and sufficient for the chaperone activity of SurA. The PPIase activity is dispensable for SurA to function as a chaperone. The N-terminal region and the C-terminal tail are also required for porin recognition.</text>
</comment>
<evidence type="ECO:0000256" key="6">
    <source>
        <dbReference type="ARBA" id="ARBA00023235"/>
    </source>
</evidence>
<comment type="subcellular location">
    <subcellularLocation>
        <location evidence="7">Periplasm</location>
    </subcellularLocation>
    <text evidence="7">Is capable of associating with the outer membrane.</text>
</comment>
<dbReference type="SUPFAM" id="SSF109998">
    <property type="entry name" value="Triger factor/SurA peptide-binding domain-like"/>
    <property type="match status" value="1"/>
</dbReference>
<dbReference type="GO" id="GO:0003755">
    <property type="term" value="F:peptidyl-prolyl cis-trans isomerase activity"/>
    <property type="evidence" value="ECO:0007669"/>
    <property type="project" value="UniProtKB-UniRule"/>
</dbReference>
<evidence type="ECO:0000256" key="5">
    <source>
        <dbReference type="ARBA" id="ARBA00023186"/>
    </source>
</evidence>
<dbReference type="Gene3D" id="3.10.50.40">
    <property type="match status" value="2"/>
</dbReference>
<feature type="domain" description="PpiC" evidence="8">
    <location>
        <begin position="174"/>
        <end position="275"/>
    </location>
</feature>
<dbReference type="InterPro" id="IPR000297">
    <property type="entry name" value="PPIase_PpiC"/>
</dbReference>
<dbReference type="KEGG" id="bapu:BUMPUSDA_CDS00454"/>
<dbReference type="GO" id="GO:0042277">
    <property type="term" value="F:peptide binding"/>
    <property type="evidence" value="ECO:0007669"/>
    <property type="project" value="InterPro"/>
</dbReference>
<keyword evidence="5 7" id="KW-0143">Chaperone</keyword>
<keyword evidence="2 7" id="KW-0677">Repeat</keyword>
<evidence type="ECO:0000313" key="10">
    <source>
        <dbReference type="Proteomes" id="UP000019087"/>
    </source>
</evidence>
<dbReference type="Pfam" id="PF00639">
    <property type="entry name" value="Rotamase"/>
    <property type="match status" value="1"/>
</dbReference>
<dbReference type="SUPFAM" id="SSF54534">
    <property type="entry name" value="FKBP-like"/>
    <property type="match status" value="2"/>
</dbReference>
<accession>W0P4E8</accession>
<dbReference type="GO" id="GO:0043165">
    <property type="term" value="P:Gram-negative-bacterium-type cell outer membrane assembly"/>
    <property type="evidence" value="ECO:0007669"/>
    <property type="project" value="InterPro"/>
</dbReference>